<evidence type="ECO:0000313" key="12">
    <source>
        <dbReference type="EMBL" id="NOL59533.1"/>
    </source>
</evidence>
<evidence type="ECO:0000259" key="10">
    <source>
        <dbReference type="Pfam" id="PF24621"/>
    </source>
</evidence>
<dbReference type="CDD" id="cd08195">
    <property type="entry name" value="DHQS"/>
    <property type="match status" value="1"/>
</dbReference>
<dbReference type="AlphaFoldDB" id="A0A1V0N5M3"/>
<dbReference type="Gene3D" id="3.40.50.1970">
    <property type="match status" value="1"/>
</dbReference>
<reference evidence="11 13" key="1">
    <citation type="submission" date="2011-10" db="EMBL/GenBank/DDBJ databases">
        <title>Metabolic and evolutionary patterns in the extreme acidophile Ferroplasma acidiphilum.</title>
        <authorList>
            <person name="Golyshina O.V."/>
            <person name="Kozyavkin S.A."/>
            <person name="Tatusov R.L."/>
            <person name="Slesarev A.I."/>
            <person name="Golyshin P.N."/>
        </authorList>
    </citation>
    <scope>NUCLEOTIDE SEQUENCE [LARGE SCALE GENOMIC DNA]</scope>
    <source>
        <strain evidence="11">Berkeley</strain>
        <strain evidence="13">Y</strain>
    </source>
</reference>
<protein>
    <submittedName>
        <fullName evidence="11">3-dehydroquinate synthase</fullName>
    </submittedName>
</protein>
<dbReference type="PIRSF" id="PIRSF001455">
    <property type="entry name" value="DHQ_synth"/>
    <property type="match status" value="1"/>
</dbReference>
<accession>A0A1V0N5M3</accession>
<keyword evidence="3" id="KW-0028">Amino-acid biosynthesis</keyword>
<evidence type="ECO:0000256" key="1">
    <source>
        <dbReference type="ARBA" id="ARBA00001911"/>
    </source>
</evidence>
<dbReference type="GO" id="GO:0003856">
    <property type="term" value="F:3-dehydroquinate synthase activity"/>
    <property type="evidence" value="ECO:0007669"/>
    <property type="project" value="TreeGrafter"/>
</dbReference>
<dbReference type="GO" id="GO:0009073">
    <property type="term" value="P:aromatic amino acid family biosynthetic process"/>
    <property type="evidence" value="ECO:0007669"/>
    <property type="project" value="UniProtKB-KW"/>
</dbReference>
<evidence type="ECO:0000256" key="7">
    <source>
        <dbReference type="ARBA" id="ARBA00023239"/>
    </source>
</evidence>
<dbReference type="PANTHER" id="PTHR43622:SF7">
    <property type="entry name" value="3-DEHYDROQUINATE SYNTHASE, CHLOROPLASTIC"/>
    <property type="match status" value="1"/>
</dbReference>
<dbReference type="InterPro" id="IPR030963">
    <property type="entry name" value="DHQ_synth_fam"/>
</dbReference>
<name>A0A1V0N5M3_9ARCH</name>
<evidence type="ECO:0000256" key="6">
    <source>
        <dbReference type="ARBA" id="ARBA00023141"/>
    </source>
</evidence>
<dbReference type="Pfam" id="PF01761">
    <property type="entry name" value="DHQ_synthase"/>
    <property type="match status" value="1"/>
</dbReference>
<dbReference type="PANTHER" id="PTHR43622">
    <property type="entry name" value="3-DEHYDROQUINATE SYNTHASE"/>
    <property type="match status" value="1"/>
</dbReference>
<evidence type="ECO:0000313" key="13">
    <source>
        <dbReference type="Proteomes" id="UP000192050"/>
    </source>
</evidence>
<dbReference type="RefSeq" id="WP_081142981.1">
    <property type="nucleotide sequence ID" value="NZ_CP015363.1"/>
</dbReference>
<comment type="cofactor">
    <cofactor evidence="1">
        <name>NAD(+)</name>
        <dbReference type="ChEBI" id="CHEBI:57540"/>
    </cofactor>
</comment>
<dbReference type="InterPro" id="IPR030960">
    <property type="entry name" value="DHQS/DOIS_N"/>
</dbReference>
<comment type="cofactor">
    <cofactor evidence="2">
        <name>Co(2+)</name>
        <dbReference type="ChEBI" id="CHEBI:48828"/>
    </cofactor>
</comment>
<evidence type="ECO:0000313" key="14">
    <source>
        <dbReference type="Proteomes" id="UP000546917"/>
    </source>
</evidence>
<evidence type="ECO:0000313" key="11">
    <source>
        <dbReference type="EMBL" id="ARD85450.1"/>
    </source>
</evidence>
<evidence type="ECO:0000256" key="2">
    <source>
        <dbReference type="ARBA" id="ARBA00001941"/>
    </source>
</evidence>
<evidence type="ECO:0000259" key="9">
    <source>
        <dbReference type="Pfam" id="PF01761"/>
    </source>
</evidence>
<dbReference type="InterPro" id="IPR056179">
    <property type="entry name" value="DHQS_C"/>
</dbReference>
<dbReference type="EMBL" id="CP015363">
    <property type="protein sequence ID" value="ARD85450.1"/>
    <property type="molecule type" value="Genomic_DNA"/>
</dbReference>
<dbReference type="GeneID" id="84218200"/>
<keyword evidence="7" id="KW-0456">Lyase</keyword>
<dbReference type="STRING" id="74969.FAD_1605"/>
<dbReference type="GO" id="GO:0046872">
    <property type="term" value="F:metal ion binding"/>
    <property type="evidence" value="ECO:0007669"/>
    <property type="project" value="UniProtKB-KW"/>
</dbReference>
<keyword evidence="8" id="KW-0170">Cobalt</keyword>
<evidence type="ECO:0000256" key="4">
    <source>
        <dbReference type="ARBA" id="ARBA00022723"/>
    </source>
</evidence>
<dbReference type="Proteomes" id="UP000546917">
    <property type="component" value="Unassembled WGS sequence"/>
</dbReference>
<dbReference type="Pfam" id="PF24621">
    <property type="entry name" value="DHQS_C"/>
    <property type="match status" value="1"/>
</dbReference>
<reference evidence="12 14" key="2">
    <citation type="submission" date="2020-05" db="EMBL/GenBank/DDBJ databases">
        <authorList>
            <person name="Zhang R."/>
        </authorList>
    </citation>
    <scope>NUCLEOTIDE SEQUENCE [LARGE SCALE GENOMIC DNA]</scope>
    <source>
        <strain evidence="12 14">DSM 28986</strain>
    </source>
</reference>
<dbReference type="Gene3D" id="1.20.1090.10">
    <property type="entry name" value="Dehydroquinate synthase-like - alpha domain"/>
    <property type="match status" value="1"/>
</dbReference>
<keyword evidence="5" id="KW-0520">NAD</keyword>
<evidence type="ECO:0000256" key="5">
    <source>
        <dbReference type="ARBA" id="ARBA00023027"/>
    </source>
</evidence>
<keyword evidence="13" id="KW-1185">Reference proteome</keyword>
<dbReference type="SUPFAM" id="SSF56796">
    <property type="entry name" value="Dehydroquinate synthase-like"/>
    <property type="match status" value="1"/>
</dbReference>
<dbReference type="InterPro" id="IPR050071">
    <property type="entry name" value="Dehydroquinate_synthase"/>
</dbReference>
<gene>
    <name evidence="11" type="ORF">FAD_1605</name>
    <name evidence="12" type="ORF">HLB00_01610</name>
</gene>
<evidence type="ECO:0000256" key="8">
    <source>
        <dbReference type="ARBA" id="ARBA00023285"/>
    </source>
</evidence>
<keyword evidence="4" id="KW-0479">Metal-binding</keyword>
<dbReference type="Proteomes" id="UP000192050">
    <property type="component" value="Chromosome"/>
</dbReference>
<dbReference type="OrthoDB" id="21407at2157"/>
<keyword evidence="6" id="KW-0057">Aromatic amino acid biosynthesis</keyword>
<proteinExistence type="predicted"/>
<sequence>MEILEKPINGKNIKMYIGSGLENKINSFMEDYGKNISFVSYALKQLYKSKINAISSYKSFLKDGESSKSQKYVNIVIKKLINMEIERDNSVSYIGGGTIGDLIGYSASVYKRGVHLIGIPTTLLAQVDSSIGGKNAINFENLKNAMGTFYNPDVIFADVDFLLGSDPALLRDGIAEAMKMALVKDREFFNYFTSKNLNSIYNRKSLEYVISKSAKIKLDVVSEDFFDSRKIRYLLNFGHSIGHAIESYTENRVSHGTAVANGMILESYLAYKAGFSEPFYETVRDAVSAYGIPLLDFNTIETDKLVSFIKNDKKVENGKLNMVMLKGPGQAEIGEIGFQQMRMYVNLYKERSTKGNH</sequence>
<dbReference type="EMBL" id="JABGBP010000043">
    <property type="protein sequence ID" value="NOL59533.1"/>
    <property type="molecule type" value="Genomic_DNA"/>
</dbReference>
<feature type="domain" description="3-dehydroquinate synthase N-terminal" evidence="9">
    <location>
        <begin position="61"/>
        <end position="163"/>
    </location>
</feature>
<dbReference type="GO" id="GO:0008652">
    <property type="term" value="P:amino acid biosynthetic process"/>
    <property type="evidence" value="ECO:0007669"/>
    <property type="project" value="UniProtKB-KW"/>
</dbReference>
<dbReference type="KEGG" id="fai:FAD_1605"/>
<evidence type="ECO:0000256" key="3">
    <source>
        <dbReference type="ARBA" id="ARBA00022605"/>
    </source>
</evidence>
<organism evidence="11 13">
    <name type="scientific">Ferroplasma acidiphilum</name>
    <dbReference type="NCBI Taxonomy" id="74969"/>
    <lineage>
        <taxon>Archaea</taxon>
        <taxon>Methanobacteriati</taxon>
        <taxon>Thermoplasmatota</taxon>
        <taxon>Thermoplasmata</taxon>
        <taxon>Thermoplasmatales</taxon>
        <taxon>Ferroplasmaceae</taxon>
        <taxon>Ferroplasma</taxon>
    </lineage>
</organism>
<feature type="domain" description="3-dehydroquinate synthase C-terminal" evidence="10">
    <location>
        <begin position="173"/>
        <end position="315"/>
    </location>
</feature>